<evidence type="ECO:0000313" key="1">
    <source>
        <dbReference type="EMBL" id="KGT87463.1"/>
    </source>
</evidence>
<keyword evidence="2" id="KW-1185">Reference proteome</keyword>
<gene>
    <name evidence="1" type="ORF">NG99_23235</name>
</gene>
<protein>
    <submittedName>
        <fullName evidence="1">Uncharacterized protein</fullName>
    </submittedName>
</protein>
<proteinExistence type="predicted"/>
<comment type="caution">
    <text evidence="1">The sequence shown here is derived from an EMBL/GenBank/DDBJ whole genome shotgun (WGS) entry which is preliminary data.</text>
</comment>
<name>A0A0A3ZP41_9GAMM</name>
<organism evidence="1 2">
    <name type="scientific">Erwinia typographi</name>
    <dbReference type="NCBI Taxonomy" id="371042"/>
    <lineage>
        <taxon>Bacteria</taxon>
        <taxon>Pseudomonadati</taxon>
        <taxon>Pseudomonadota</taxon>
        <taxon>Gammaproteobacteria</taxon>
        <taxon>Enterobacterales</taxon>
        <taxon>Erwiniaceae</taxon>
        <taxon>Erwinia</taxon>
    </lineage>
</organism>
<dbReference type="STRING" id="371042.NG99_23235"/>
<evidence type="ECO:0000313" key="2">
    <source>
        <dbReference type="Proteomes" id="UP000030351"/>
    </source>
</evidence>
<reference evidence="1 2" key="1">
    <citation type="submission" date="2014-10" db="EMBL/GenBank/DDBJ databases">
        <title>Genome sequence of Erwinia typographi M043b.</title>
        <authorList>
            <person name="Chan K.-G."/>
            <person name="Tan W.-S."/>
        </authorList>
    </citation>
    <scope>NUCLEOTIDE SEQUENCE [LARGE SCALE GENOMIC DNA]</scope>
    <source>
        <strain evidence="1 2">M043b</strain>
    </source>
</reference>
<dbReference type="Proteomes" id="UP000030351">
    <property type="component" value="Unassembled WGS sequence"/>
</dbReference>
<accession>A0A0A3ZP41</accession>
<dbReference type="EMBL" id="JRUQ01000072">
    <property type="protein sequence ID" value="KGT87463.1"/>
    <property type="molecule type" value="Genomic_DNA"/>
</dbReference>
<sequence length="124" mass="13791">MADYKSTLSTDSVTMTDDNVVEQIASFRTGSRFFANSMNDGYIAYFQKGDDMPDGIDTDAITTEAGTDINSEVTTTDQALLFCKWLSLFIDALPDDESIRFGPFFRMCDFRDYYATATATEASS</sequence>
<dbReference type="RefSeq" id="WP_034898316.1">
    <property type="nucleotide sequence ID" value="NZ_JRUQ01000072.1"/>
</dbReference>
<dbReference type="AlphaFoldDB" id="A0A0A3ZP41"/>